<keyword evidence="1" id="KW-0472">Membrane</keyword>
<comment type="caution">
    <text evidence="2">The sequence shown here is derived from an EMBL/GenBank/DDBJ whole genome shotgun (WGS) entry which is preliminary data.</text>
</comment>
<dbReference type="EMBL" id="NASK01000080">
    <property type="protein sequence ID" value="OTQ51193.1"/>
    <property type="molecule type" value="Genomic_DNA"/>
</dbReference>
<evidence type="ECO:0000256" key="1">
    <source>
        <dbReference type="SAM" id="Phobius"/>
    </source>
</evidence>
<evidence type="ECO:0000313" key="2">
    <source>
        <dbReference type="EMBL" id="OTQ51193.1"/>
    </source>
</evidence>
<feature type="transmembrane region" description="Helical" evidence="1">
    <location>
        <begin position="43"/>
        <end position="63"/>
    </location>
</feature>
<name>A0A242NWB2_9GAMM</name>
<proteinExistence type="predicted"/>
<dbReference type="AlphaFoldDB" id="A0A242NWB2"/>
<reference evidence="2 3" key="1">
    <citation type="submission" date="2017-03" db="EMBL/GenBank/DDBJ databases">
        <title>Comparative genomics of honeybee gut symbionts reveal geographically distinct and subgroup specific antibiotic resistance.</title>
        <authorList>
            <person name="Ludvigsen J."/>
            <person name="Porcellato D."/>
            <person name="Labee-Lund T.M."/>
            <person name="Amdam G.V."/>
            <person name="Rudi K."/>
        </authorList>
    </citation>
    <scope>NUCLEOTIDE SEQUENCE [LARGE SCALE GENOMIC DNA]</scope>
    <source>
        <strain evidence="2 3">A-4-12</strain>
    </source>
</reference>
<feature type="transmembrane region" description="Helical" evidence="1">
    <location>
        <begin position="6"/>
        <end position="31"/>
    </location>
</feature>
<evidence type="ECO:0000313" key="3">
    <source>
        <dbReference type="Proteomes" id="UP000194968"/>
    </source>
</evidence>
<sequence>MALNGWGVFLLTLIIYWWVYLAVLVVGIFLLFSSHKFLRITGIFFIIVPICCYLFMFLFLIFAPRFSVG</sequence>
<dbReference type="Proteomes" id="UP000194968">
    <property type="component" value="Unassembled WGS sequence"/>
</dbReference>
<accession>A0A242NWB2</accession>
<protein>
    <submittedName>
        <fullName evidence="2">Uncharacterized protein</fullName>
    </submittedName>
</protein>
<organism evidence="2 3">
    <name type="scientific">Gilliamella apis</name>
    <dbReference type="NCBI Taxonomy" id="1970738"/>
    <lineage>
        <taxon>Bacteria</taxon>
        <taxon>Pseudomonadati</taxon>
        <taxon>Pseudomonadota</taxon>
        <taxon>Gammaproteobacteria</taxon>
        <taxon>Orbales</taxon>
        <taxon>Orbaceae</taxon>
        <taxon>Gilliamella</taxon>
    </lineage>
</organism>
<gene>
    <name evidence="2" type="ORF">B6D06_03015</name>
</gene>
<keyword evidence="1" id="KW-1133">Transmembrane helix</keyword>
<keyword evidence="1" id="KW-0812">Transmembrane</keyword>